<dbReference type="PIRSF" id="PIRSF016123">
    <property type="entry name" value="UCP016123"/>
    <property type="match status" value="1"/>
</dbReference>
<dbReference type="HOGENOM" id="CLU_123709_0_0_2"/>
<dbReference type="KEGG" id="nkr:NKOR_08735"/>
<dbReference type="Pfam" id="PF01994">
    <property type="entry name" value="Trm56"/>
    <property type="match status" value="1"/>
</dbReference>
<evidence type="ECO:0000256" key="1">
    <source>
        <dbReference type="ARBA" id="ARBA00003959"/>
    </source>
</evidence>
<dbReference type="Proteomes" id="UP000006101">
    <property type="component" value="Chromosome"/>
</dbReference>
<keyword evidence="16" id="KW-1185">Reference proteome</keyword>
<comment type="catalytic activity">
    <reaction evidence="13 14">
        <text>cytidine(56) in tRNA + S-adenosyl-L-methionine = 2'-O-methylcytidine(56) in tRNA + S-adenosyl-L-homocysteine + H(+)</text>
        <dbReference type="Rhea" id="RHEA:42968"/>
        <dbReference type="Rhea" id="RHEA-COMP:10308"/>
        <dbReference type="Rhea" id="RHEA-COMP:10309"/>
        <dbReference type="ChEBI" id="CHEBI:15378"/>
        <dbReference type="ChEBI" id="CHEBI:57856"/>
        <dbReference type="ChEBI" id="CHEBI:59789"/>
        <dbReference type="ChEBI" id="CHEBI:74495"/>
        <dbReference type="ChEBI" id="CHEBI:82748"/>
        <dbReference type="EC" id="2.1.1.206"/>
    </reaction>
</comment>
<gene>
    <name evidence="15" type="ORF">NKOR_08735</name>
</gene>
<comment type="function">
    <text evidence="1 14">Specifically catalyzes the AdoMet-dependent 2'-O-ribose methylation of cytidine at position 56 in tRNAs.</text>
</comment>
<evidence type="ECO:0000256" key="6">
    <source>
        <dbReference type="ARBA" id="ARBA00013709"/>
    </source>
</evidence>
<dbReference type="EC" id="2.1.1.206" evidence="5 14"/>
<evidence type="ECO:0000256" key="9">
    <source>
        <dbReference type="ARBA" id="ARBA00022679"/>
    </source>
</evidence>
<dbReference type="AlphaFoldDB" id="K0B9F3"/>
<evidence type="ECO:0000313" key="15">
    <source>
        <dbReference type="EMBL" id="AFS81600.1"/>
    </source>
</evidence>
<dbReference type="STRING" id="1229908.NKOR_08735"/>
<evidence type="ECO:0000256" key="11">
    <source>
        <dbReference type="ARBA" id="ARBA00022694"/>
    </source>
</evidence>
<keyword evidence="10 14" id="KW-0949">S-adenosyl-L-methionine</keyword>
<evidence type="ECO:0000256" key="8">
    <source>
        <dbReference type="ARBA" id="ARBA00022603"/>
    </source>
</evidence>
<feature type="binding site" evidence="14">
    <location>
        <begin position="122"/>
        <end position="126"/>
    </location>
    <ligand>
        <name>S-adenosyl-L-methionine</name>
        <dbReference type="ChEBI" id="CHEBI:59789"/>
    </ligand>
</feature>
<evidence type="ECO:0000313" key="16">
    <source>
        <dbReference type="Proteomes" id="UP000006101"/>
    </source>
</evidence>
<dbReference type="Gene3D" id="3.40.1280.10">
    <property type="match status" value="1"/>
</dbReference>
<keyword evidence="8 14" id="KW-0489">Methyltransferase</keyword>
<evidence type="ECO:0000256" key="5">
    <source>
        <dbReference type="ARBA" id="ARBA00012624"/>
    </source>
</evidence>
<keyword evidence="7 14" id="KW-0963">Cytoplasm</keyword>
<comment type="subcellular location">
    <subcellularLocation>
        <location evidence="2 14">Cytoplasm</location>
    </subcellularLocation>
</comment>
<evidence type="ECO:0000256" key="4">
    <source>
        <dbReference type="ARBA" id="ARBA00011738"/>
    </source>
</evidence>
<dbReference type="InterPro" id="IPR029026">
    <property type="entry name" value="tRNA_m1G_MTases_N"/>
</dbReference>
<keyword evidence="11 14" id="KW-0819">tRNA processing</keyword>
<dbReference type="SUPFAM" id="SSF75217">
    <property type="entry name" value="alpha/beta knot"/>
    <property type="match status" value="1"/>
</dbReference>
<evidence type="ECO:0000256" key="2">
    <source>
        <dbReference type="ARBA" id="ARBA00004496"/>
    </source>
</evidence>
<dbReference type="NCBIfam" id="NF003048">
    <property type="entry name" value="PRK03958.1"/>
    <property type="match status" value="1"/>
</dbReference>
<dbReference type="PANTHER" id="PTHR42197">
    <property type="entry name" value="TRNA (CYTIDINE(56)-2'-O)-METHYLTRANSFERASE"/>
    <property type="match status" value="1"/>
</dbReference>
<dbReference type="PATRIC" id="fig|1229908.8.peg.1888"/>
<reference evidence="15 16" key="1">
    <citation type="journal article" date="2012" name="J. Bacteriol.">
        <title>Draft Genome Sequence of an Ammonia-Oxidizing Archaeon, "Candidatus Nitrosopumilus koreensis" AR1, from Marine Sediment.</title>
        <authorList>
            <person name="Park S.J."/>
            <person name="Kim J.G."/>
            <person name="Jung M.Y."/>
            <person name="Kim S.J."/>
            <person name="Cha I.T."/>
            <person name="Kwon K."/>
            <person name="Lee J.H."/>
            <person name="Rhee S.K."/>
        </authorList>
    </citation>
    <scope>NUCLEOTIDE SEQUENCE [LARGE SCALE GENOMIC DNA]</scope>
    <source>
        <strain evidence="15 16">AR1</strain>
    </source>
</reference>
<proteinExistence type="inferred from homology"/>
<dbReference type="GO" id="GO:0002128">
    <property type="term" value="P:tRNA nucleoside ribose methylation"/>
    <property type="evidence" value="ECO:0007669"/>
    <property type="project" value="UniProtKB-UniRule"/>
</dbReference>
<evidence type="ECO:0000256" key="14">
    <source>
        <dbReference type="HAMAP-Rule" id="MF_00077"/>
    </source>
</evidence>
<feature type="binding site" evidence="14">
    <location>
        <position position="97"/>
    </location>
    <ligand>
        <name>S-adenosyl-L-methionine</name>
        <dbReference type="ChEBI" id="CHEBI:59789"/>
    </ligand>
</feature>
<evidence type="ECO:0000256" key="3">
    <source>
        <dbReference type="ARBA" id="ARBA00010324"/>
    </source>
</evidence>
<evidence type="ECO:0000256" key="10">
    <source>
        <dbReference type="ARBA" id="ARBA00022691"/>
    </source>
</evidence>
<dbReference type="InterPro" id="IPR002845">
    <property type="entry name" value="tRNA_mtfrase_aTrm56"/>
</dbReference>
<dbReference type="GO" id="GO:0106059">
    <property type="term" value="F:tRNA (cytidine(56)-2'-O)-methyltransferase activity"/>
    <property type="evidence" value="ECO:0007669"/>
    <property type="project" value="UniProtKB-EC"/>
</dbReference>
<dbReference type="CDD" id="cd18083">
    <property type="entry name" value="aTrm56-like"/>
    <property type="match status" value="1"/>
</dbReference>
<dbReference type="HAMAP" id="MF_00077">
    <property type="entry name" value="tRNA_methyltr_aTrm56"/>
    <property type="match status" value="1"/>
</dbReference>
<dbReference type="InterPro" id="IPR029028">
    <property type="entry name" value="Alpha/beta_knot_MTases"/>
</dbReference>
<accession>K0B9F3</accession>
<comment type="caution">
    <text evidence="14">Lacks conserved residue(s) required for the propagation of feature annotation.</text>
</comment>
<sequence length="191" mass="22059">MILTNLKIKELKRPMEIEVVRIGQRLVRDDRVTTHVALVSRAFGASKIFMTEVNPEIKDTLRKINETWGGNFTVEFIEKWKSVIKKKKEDNFKIVHLSMYGEKINEVQEKIRKEEKLLVVVGAEKVPREIYEVADYNVGVGSQPHSEISALAILLDRIQTGQQFEKEFPNAKRKIIPTKTGKNVQVKETRD</sequence>
<evidence type="ECO:0000256" key="12">
    <source>
        <dbReference type="ARBA" id="ARBA00029826"/>
    </source>
</evidence>
<organism evidence="15 16">
    <name type="scientific">Candidatus Nitrosopumilus koreensis AR1</name>
    <dbReference type="NCBI Taxonomy" id="1229908"/>
    <lineage>
        <taxon>Archaea</taxon>
        <taxon>Nitrososphaerota</taxon>
        <taxon>Nitrososphaeria</taxon>
        <taxon>Nitrosopumilales</taxon>
        <taxon>Nitrosopumilaceae</taxon>
        <taxon>Nitrosopumilus</taxon>
    </lineage>
</organism>
<evidence type="ECO:0000256" key="7">
    <source>
        <dbReference type="ARBA" id="ARBA00022490"/>
    </source>
</evidence>
<dbReference type="PANTHER" id="PTHR42197:SF1">
    <property type="entry name" value="TRNA (CYTIDINE(56)-2'-O)-METHYLTRANSFERASE"/>
    <property type="match status" value="1"/>
</dbReference>
<comment type="similarity">
    <text evidence="3 14">Belongs to the aTrm56 family.</text>
</comment>
<keyword evidence="9 14" id="KW-0808">Transferase</keyword>
<dbReference type="GO" id="GO:0005737">
    <property type="term" value="C:cytoplasm"/>
    <property type="evidence" value="ECO:0007669"/>
    <property type="project" value="UniProtKB-SubCell"/>
</dbReference>
<protein>
    <recommendedName>
        <fullName evidence="6 14">tRNA (cytidine(56)-2'-O)-methyltransferase</fullName>
        <ecNumber evidence="5 14">2.1.1.206</ecNumber>
    </recommendedName>
    <alternativeName>
        <fullName evidence="12 14">tRNA ribose 2'-O-methyltransferase aTrm56</fullName>
    </alternativeName>
</protein>
<evidence type="ECO:0000256" key="13">
    <source>
        <dbReference type="ARBA" id="ARBA00047792"/>
    </source>
</evidence>
<name>K0B9F3_9ARCH</name>
<comment type="subunit">
    <text evidence="4 14">Homodimer.</text>
</comment>
<dbReference type="EMBL" id="CP003842">
    <property type="protein sequence ID" value="AFS81600.1"/>
    <property type="molecule type" value="Genomic_DNA"/>
</dbReference>